<dbReference type="PANTHER" id="PTHR33787">
    <property type="match status" value="1"/>
</dbReference>
<sequence length="108" mass="11912">MQNTRLNGLVESIGQQIGQQFRNPWRRLAFLVMSLLLGFFLGTAISTISGQTAIWDISAAALLVVMTEVINRIVYGKAWPHSLLLEGLNSVKIGIMYGLFVEAFKLGS</sequence>
<evidence type="ECO:0000256" key="2">
    <source>
        <dbReference type="SAM" id="Phobius"/>
    </source>
</evidence>
<evidence type="ECO:0000313" key="4">
    <source>
        <dbReference type="Proteomes" id="UP000030170"/>
    </source>
</evidence>
<dbReference type="Proteomes" id="UP000030170">
    <property type="component" value="Unassembled WGS sequence"/>
</dbReference>
<reference evidence="3 4" key="1">
    <citation type="journal article" date="2014" name="Mol. Ecol.">
        <title>Evolution of Synechococcus.</title>
        <authorList>
            <person name="Dvorak P."/>
            <person name="Casamatta D."/>
            <person name="Hasler P."/>
            <person name="Poulickova A."/>
            <person name="Ondrej V."/>
            <person name="Sanges R."/>
        </authorList>
    </citation>
    <scope>NUCLEOTIDE SEQUENCE [LARGE SCALE GENOMIC DNA]</scope>
    <source>
        <strain evidence="3 4">CAUP A 1101</strain>
    </source>
</reference>
<proteinExistence type="inferred from homology"/>
<dbReference type="InterPro" id="IPR007572">
    <property type="entry name" value="Uncharacterised_Ycf20"/>
</dbReference>
<feature type="transmembrane region" description="Helical" evidence="2">
    <location>
        <begin position="28"/>
        <end position="48"/>
    </location>
</feature>
<dbReference type="STRING" id="1497020.DO97_14545"/>
<name>A0A098TIC3_9CYAN</name>
<dbReference type="EMBL" id="JJML01000046">
    <property type="protein sequence ID" value="KGF71859.1"/>
    <property type="molecule type" value="Genomic_DNA"/>
</dbReference>
<evidence type="ECO:0008006" key="5">
    <source>
        <dbReference type="Google" id="ProtNLM"/>
    </source>
</evidence>
<keyword evidence="2" id="KW-1133">Transmembrane helix</keyword>
<comment type="caution">
    <text evidence="3">The sequence shown here is derived from an EMBL/GenBank/DDBJ whole genome shotgun (WGS) entry which is preliminary data.</text>
</comment>
<dbReference type="PANTHER" id="PTHR33787:SF5">
    <property type="entry name" value="YCF20-LIKE PROTEIN"/>
    <property type="match status" value="1"/>
</dbReference>
<dbReference type="RefSeq" id="WP_036535484.1">
    <property type="nucleotide sequence ID" value="NZ_JJML01000046.1"/>
</dbReference>
<keyword evidence="2" id="KW-0472">Membrane</keyword>
<feature type="transmembrane region" description="Helical" evidence="2">
    <location>
        <begin position="54"/>
        <end position="75"/>
    </location>
</feature>
<keyword evidence="4" id="KW-1185">Reference proteome</keyword>
<accession>A0A098TIC3</accession>
<dbReference type="OrthoDB" id="424985at2"/>
<evidence type="ECO:0000256" key="1">
    <source>
        <dbReference type="ARBA" id="ARBA00009846"/>
    </source>
</evidence>
<keyword evidence="2" id="KW-0812">Transmembrane</keyword>
<gene>
    <name evidence="3" type="ORF">DO97_14545</name>
</gene>
<dbReference type="AlphaFoldDB" id="A0A098TIC3"/>
<evidence type="ECO:0000313" key="3">
    <source>
        <dbReference type="EMBL" id="KGF71859.1"/>
    </source>
</evidence>
<dbReference type="Pfam" id="PF04483">
    <property type="entry name" value="DUF565"/>
    <property type="match status" value="1"/>
</dbReference>
<protein>
    <recommendedName>
        <fullName evidence="5">DUF565 domain-containing protein</fullName>
    </recommendedName>
</protein>
<comment type="similarity">
    <text evidence="1">Belongs to the ycf20 family.</text>
</comment>
<organism evidence="3 4">
    <name type="scientific">Neosynechococcus sphagnicola sy1</name>
    <dbReference type="NCBI Taxonomy" id="1497020"/>
    <lineage>
        <taxon>Bacteria</taxon>
        <taxon>Bacillati</taxon>
        <taxon>Cyanobacteriota</taxon>
        <taxon>Cyanophyceae</taxon>
        <taxon>Neosynechococcales</taxon>
        <taxon>Neosynechococcaceae</taxon>
        <taxon>Neosynechococcus</taxon>
    </lineage>
</organism>